<evidence type="ECO:0000313" key="3">
    <source>
        <dbReference type="Proteomes" id="UP001177597"/>
    </source>
</evidence>
<feature type="domain" description="E3 ubiquitin-protein ligase SopA-like catalytic" evidence="1">
    <location>
        <begin position="3"/>
        <end position="99"/>
    </location>
</feature>
<dbReference type="RefSeq" id="WP_280630282.1">
    <property type="nucleotide sequence ID" value="NZ_CP123498.1"/>
</dbReference>
<dbReference type="AlphaFoldDB" id="A0AA95K913"/>
<evidence type="ECO:0000313" key="2">
    <source>
        <dbReference type="EMBL" id="WGL96933.1"/>
    </source>
</evidence>
<name>A0AA95K913_9GAMM</name>
<dbReference type="EMBL" id="CP123498">
    <property type="protein sequence ID" value="WGL96933.1"/>
    <property type="molecule type" value="Genomic_DNA"/>
</dbReference>
<dbReference type="GO" id="GO:0016567">
    <property type="term" value="P:protein ubiquitination"/>
    <property type="evidence" value="ECO:0007669"/>
    <property type="project" value="InterPro"/>
</dbReference>
<evidence type="ECO:0000259" key="1">
    <source>
        <dbReference type="Pfam" id="PF13979"/>
    </source>
</evidence>
<protein>
    <recommendedName>
        <fullName evidence="1">E3 ubiquitin-protein ligase SopA-like catalytic domain-containing protein</fullName>
    </recommendedName>
</protein>
<dbReference type="Pfam" id="PF13979">
    <property type="entry name" value="SopA_C"/>
    <property type="match status" value="1"/>
</dbReference>
<dbReference type="Gene3D" id="1.10.4140.10">
    <property type="entry name" value="effector protein (NleL)"/>
    <property type="match status" value="1"/>
</dbReference>
<organism evidence="2 3">
    <name type="scientific">Arsenophonus nasoniae</name>
    <name type="common">son-killer infecting Nasonia vitripennis</name>
    <dbReference type="NCBI Taxonomy" id="638"/>
    <lineage>
        <taxon>Bacteria</taxon>
        <taxon>Pseudomonadati</taxon>
        <taxon>Pseudomonadota</taxon>
        <taxon>Gammaproteobacteria</taxon>
        <taxon>Enterobacterales</taxon>
        <taxon>Morganellaceae</taxon>
        <taxon>Arsenophonus</taxon>
    </lineage>
</organism>
<dbReference type="Proteomes" id="UP001177597">
    <property type="component" value="Chromosome"/>
</dbReference>
<dbReference type="InterPro" id="IPR038270">
    <property type="entry name" value="SopA-like_catalytic_sf"/>
</dbReference>
<reference evidence="2" key="1">
    <citation type="submission" date="2023-04" db="EMBL/GenBank/DDBJ databases">
        <title>Genome dynamics across the evolutionary transition to endosymbiosis.</title>
        <authorList>
            <person name="Siozios S."/>
            <person name="Nadal-Jimenez P."/>
            <person name="Azagi T."/>
            <person name="Sprong H."/>
            <person name="Frost C.L."/>
            <person name="Parratt S.R."/>
            <person name="Taylor G."/>
            <person name="Brettell L."/>
            <person name="Lew K.C."/>
            <person name="Croft L."/>
            <person name="King K.C."/>
            <person name="Brockhurst M.A."/>
            <person name="Hypsa V."/>
            <person name="Novakova E."/>
            <person name="Darby A.C."/>
            <person name="Hurst G.D.D."/>
        </authorList>
    </citation>
    <scope>NUCLEOTIDE SEQUENCE</scope>
    <source>
        <strain evidence="2">AIh</strain>
    </source>
</reference>
<accession>A0AA95K913</accession>
<dbReference type="InterPro" id="IPR025725">
    <property type="entry name" value="SopA-like_cat"/>
</dbReference>
<sequence length="99" mass="11424">MAVEFALSTVFTRYSSNAIFGTDGNSPLMLRYYAYALMEKAHQLDPTLLGYQMFKNWKNRLLGTENAFTCTALLYDIMIIHANEKCKETLHKIIPPAWR</sequence>
<dbReference type="GO" id="GO:0004842">
    <property type="term" value="F:ubiquitin-protein transferase activity"/>
    <property type="evidence" value="ECO:0007669"/>
    <property type="project" value="InterPro"/>
</dbReference>
<proteinExistence type="predicted"/>
<gene>
    <name evidence="2" type="ORF">QE207_10815</name>
</gene>